<evidence type="ECO:0000313" key="2">
    <source>
        <dbReference type="EMBL" id="MFC3890281.1"/>
    </source>
</evidence>
<gene>
    <name evidence="2" type="ORF">ACFOWZ_02245</name>
</gene>
<reference evidence="3" key="1">
    <citation type="journal article" date="2019" name="Int. J. Syst. Evol. Microbiol.">
        <title>The Global Catalogue of Microorganisms (GCM) 10K type strain sequencing project: providing services to taxonomists for standard genome sequencing and annotation.</title>
        <authorList>
            <consortium name="The Broad Institute Genomics Platform"/>
            <consortium name="The Broad Institute Genome Sequencing Center for Infectious Disease"/>
            <person name="Wu L."/>
            <person name="Ma J."/>
        </authorList>
    </citation>
    <scope>NUCLEOTIDE SEQUENCE [LARGE SCALE GENOMIC DNA]</scope>
    <source>
        <strain evidence="3">CGMCC 4.7405</strain>
    </source>
</reference>
<evidence type="ECO:0000256" key="1">
    <source>
        <dbReference type="SAM" id="SignalP"/>
    </source>
</evidence>
<feature type="signal peptide" evidence="1">
    <location>
        <begin position="1"/>
        <end position="27"/>
    </location>
</feature>
<feature type="chain" id="PRO_5046634426" evidence="1">
    <location>
        <begin position="28"/>
        <end position="123"/>
    </location>
</feature>
<dbReference type="RefSeq" id="WP_382367806.1">
    <property type="nucleotide sequence ID" value="NZ_JBHRZI010000004.1"/>
</dbReference>
<keyword evidence="3" id="KW-1185">Reference proteome</keyword>
<comment type="caution">
    <text evidence="2">The sequence shown here is derived from an EMBL/GenBank/DDBJ whole genome shotgun (WGS) entry which is preliminary data.</text>
</comment>
<proteinExistence type="predicted"/>
<dbReference type="Proteomes" id="UP001595690">
    <property type="component" value="Unassembled WGS sequence"/>
</dbReference>
<dbReference type="EMBL" id="JBHRZI010000004">
    <property type="protein sequence ID" value="MFC3890281.1"/>
    <property type="molecule type" value="Genomic_DNA"/>
</dbReference>
<accession>A0ABV8BL64</accession>
<organism evidence="2 3">
    <name type="scientific">Lentzea rhizosphaerae</name>
    <dbReference type="NCBI Taxonomy" id="2041025"/>
    <lineage>
        <taxon>Bacteria</taxon>
        <taxon>Bacillati</taxon>
        <taxon>Actinomycetota</taxon>
        <taxon>Actinomycetes</taxon>
        <taxon>Pseudonocardiales</taxon>
        <taxon>Pseudonocardiaceae</taxon>
        <taxon>Lentzea</taxon>
    </lineage>
</organism>
<name>A0ABV8BL64_9PSEU</name>
<protein>
    <submittedName>
        <fullName evidence="2">Uncharacterized protein</fullName>
    </submittedName>
</protein>
<keyword evidence="1" id="KW-0732">Signal</keyword>
<sequence>MKSRNFVLAVAGLGLALGGLVPAVASAETSGDVSVQEVHRKSAKCRTPEGKKINISWGDGNVSTTVYYNNHCNQARAIELEFVKESGERFNKCFVAPARTKGDKKIDHGMPNKVSILGGSRCP</sequence>
<evidence type="ECO:0000313" key="3">
    <source>
        <dbReference type="Proteomes" id="UP001595690"/>
    </source>
</evidence>